<gene>
    <name evidence="2" type="ORF">KAK06_02030</name>
</gene>
<comment type="caution">
    <text evidence="2">The sequence shown here is derived from an EMBL/GenBank/DDBJ whole genome shotgun (WGS) entry which is preliminary data.</text>
</comment>
<proteinExistence type="predicted"/>
<organism evidence="2 3">
    <name type="scientific">Ideonella aquatica</name>
    <dbReference type="NCBI Taxonomy" id="2824119"/>
    <lineage>
        <taxon>Bacteria</taxon>
        <taxon>Pseudomonadati</taxon>
        <taxon>Pseudomonadota</taxon>
        <taxon>Betaproteobacteria</taxon>
        <taxon>Burkholderiales</taxon>
        <taxon>Sphaerotilaceae</taxon>
        <taxon>Ideonella</taxon>
    </lineage>
</organism>
<dbReference type="AlphaFoldDB" id="A0A940YH43"/>
<dbReference type="EMBL" id="JAGQDE010000001">
    <property type="protein sequence ID" value="MBQ0957724.1"/>
    <property type="molecule type" value="Genomic_DNA"/>
</dbReference>
<keyword evidence="3" id="KW-1185">Reference proteome</keyword>
<reference evidence="2" key="1">
    <citation type="submission" date="2021-04" db="EMBL/GenBank/DDBJ databases">
        <title>The genome sequence of Ideonella sp. 4Y11.</title>
        <authorList>
            <person name="Liu Y."/>
        </authorList>
    </citation>
    <scope>NUCLEOTIDE SEQUENCE</scope>
    <source>
        <strain evidence="2">4Y11</strain>
    </source>
</reference>
<feature type="compositionally biased region" description="Basic and acidic residues" evidence="1">
    <location>
        <begin position="50"/>
        <end position="69"/>
    </location>
</feature>
<accession>A0A940YH43</accession>
<evidence type="ECO:0000313" key="2">
    <source>
        <dbReference type="EMBL" id="MBQ0957724.1"/>
    </source>
</evidence>
<name>A0A940YH43_9BURK</name>
<evidence type="ECO:0000256" key="1">
    <source>
        <dbReference type="SAM" id="MobiDB-lite"/>
    </source>
</evidence>
<dbReference type="RefSeq" id="WP_054018176.1">
    <property type="nucleotide sequence ID" value="NZ_JAGQDE010000001.1"/>
</dbReference>
<feature type="region of interest" description="Disordered" evidence="1">
    <location>
        <begin position="50"/>
        <end position="74"/>
    </location>
</feature>
<protein>
    <submittedName>
        <fullName evidence="2">Uncharacterized protein</fullName>
    </submittedName>
</protein>
<sequence length="142" mass="15101">MSTFHFTHRRLRRTAGVTLVVWLLALAAGVVNACALGPAGPERVGLHAEVPSHEQHRDDGERPGHHHGSDSGQKSCLKFCDDESSAVVKVKLPAVDGSAVFAVLAQPWQPIAATGSTGWGLSSQRPGSQGPPLVIRFLRLTL</sequence>
<evidence type="ECO:0000313" key="3">
    <source>
        <dbReference type="Proteomes" id="UP000678374"/>
    </source>
</evidence>
<dbReference type="Proteomes" id="UP000678374">
    <property type="component" value="Unassembled WGS sequence"/>
</dbReference>